<name>A0A934W1Y2_9RHOB</name>
<protein>
    <submittedName>
        <fullName evidence="1">Phage major tail protein, TP901-1 family</fullName>
    </submittedName>
</protein>
<dbReference type="PRINTS" id="PR01996">
    <property type="entry name" value="MTP1FAMILY"/>
</dbReference>
<proteinExistence type="predicted"/>
<sequence>MAAQNGRDLLIKMDMTGDGSFETVAGLRATRLAFNAETVDVTSLESEGGWRELLGGAGVRSASISGSGVFRDADTDARARQVFFSGEVPRFQVVIPDFGVVEGRFQLTALEYAGSHNGEATYEMTLASAGALSFVAHAPVEP</sequence>
<comment type="caution">
    <text evidence="1">The sequence shown here is derived from an EMBL/GenBank/DDBJ whole genome shotgun (WGS) entry which is preliminary data.</text>
</comment>
<dbReference type="InterPro" id="IPR011855">
    <property type="entry name" value="Phgtail_TP901_1"/>
</dbReference>
<dbReference type="EMBL" id="JAEPRQ010000009">
    <property type="protein sequence ID" value="MBK4217848.1"/>
    <property type="molecule type" value="Genomic_DNA"/>
</dbReference>
<dbReference type="RefSeq" id="WP_200688996.1">
    <property type="nucleotide sequence ID" value="NZ_JAEPRQ010000009.1"/>
</dbReference>
<evidence type="ECO:0000313" key="2">
    <source>
        <dbReference type="Proteomes" id="UP000640485"/>
    </source>
</evidence>
<accession>A0A934W1Y2</accession>
<evidence type="ECO:0000313" key="1">
    <source>
        <dbReference type="EMBL" id="MBK4217848.1"/>
    </source>
</evidence>
<dbReference type="Proteomes" id="UP000640485">
    <property type="component" value="Unassembled WGS sequence"/>
</dbReference>
<reference evidence="1" key="1">
    <citation type="submission" date="2021-01" db="EMBL/GenBank/DDBJ databases">
        <title>Paracoccus amoyensis sp. nov., isolated from the surface seawater along the coast of Xiamen Island, China.</title>
        <authorList>
            <person name="Lyu L."/>
        </authorList>
    </citation>
    <scope>NUCLEOTIDE SEQUENCE</scope>
    <source>
        <strain evidence="1">MJ17</strain>
    </source>
</reference>
<dbReference type="InterPro" id="IPR022344">
    <property type="entry name" value="GTA_major-tail"/>
</dbReference>
<keyword evidence="2" id="KW-1185">Reference proteome</keyword>
<dbReference type="AlphaFoldDB" id="A0A934W1Y2"/>
<dbReference type="Pfam" id="PF06199">
    <property type="entry name" value="Phage_tail_2"/>
    <property type="match status" value="1"/>
</dbReference>
<dbReference type="Gene3D" id="4.10.410.40">
    <property type="match status" value="1"/>
</dbReference>
<organism evidence="1 2">
    <name type="scientific">Paracoccus caeni</name>
    <dbReference type="NCBI Taxonomy" id="657651"/>
    <lineage>
        <taxon>Bacteria</taxon>
        <taxon>Pseudomonadati</taxon>
        <taxon>Pseudomonadota</taxon>
        <taxon>Alphaproteobacteria</taxon>
        <taxon>Rhodobacterales</taxon>
        <taxon>Paracoccaceae</taxon>
        <taxon>Paracoccus</taxon>
    </lineage>
</organism>
<dbReference type="NCBIfam" id="TIGR02126">
    <property type="entry name" value="phgtail_TP901_1"/>
    <property type="match status" value="1"/>
</dbReference>
<gene>
    <name evidence="1" type="ORF">JJJ17_18085</name>
</gene>